<evidence type="ECO:0000256" key="21">
    <source>
        <dbReference type="SAM" id="Coils"/>
    </source>
</evidence>
<evidence type="ECO:0000256" key="4">
    <source>
        <dbReference type="ARBA" id="ARBA00004496"/>
    </source>
</evidence>
<dbReference type="InterPro" id="IPR036618">
    <property type="entry name" value="PtsI_HPr-bd_sf"/>
</dbReference>
<dbReference type="InterPro" id="IPR000121">
    <property type="entry name" value="PEP_util_C"/>
</dbReference>
<dbReference type="InterPro" id="IPR024692">
    <property type="entry name" value="PTS_EI"/>
</dbReference>
<dbReference type="Gene3D" id="3.20.20.60">
    <property type="entry name" value="Phosphoenolpyruvate-binding domains"/>
    <property type="match status" value="1"/>
</dbReference>
<keyword evidence="26" id="KW-1185">Reference proteome</keyword>
<dbReference type="GO" id="GO:0005737">
    <property type="term" value="C:cytoplasm"/>
    <property type="evidence" value="ECO:0007669"/>
    <property type="project" value="UniProtKB-SubCell"/>
</dbReference>
<dbReference type="SUPFAM" id="SSF52009">
    <property type="entry name" value="Phosphohistidine domain"/>
    <property type="match status" value="1"/>
</dbReference>
<comment type="similarity">
    <text evidence="5 17">Belongs to the PEP-utilizing enzyme family.</text>
</comment>
<feature type="domain" description="Phosphotransferase system enzyme I N-terminal" evidence="24">
    <location>
        <begin position="5"/>
        <end position="126"/>
    </location>
</feature>
<evidence type="ECO:0000259" key="22">
    <source>
        <dbReference type="Pfam" id="PF00391"/>
    </source>
</evidence>
<dbReference type="EC" id="2.7.3.9" evidence="6 17"/>
<dbReference type="GO" id="GO:0046872">
    <property type="term" value="F:metal ion binding"/>
    <property type="evidence" value="ECO:0007669"/>
    <property type="project" value="UniProtKB-KW"/>
</dbReference>
<dbReference type="AlphaFoldDB" id="A0A7C8HDN1"/>
<dbReference type="InterPro" id="IPR015813">
    <property type="entry name" value="Pyrv/PenolPyrv_kinase-like_dom"/>
</dbReference>
<keyword evidence="25" id="KW-0670">Pyruvate</keyword>
<protein>
    <recommendedName>
        <fullName evidence="7 17">Phosphoenolpyruvate-protein phosphotransferase</fullName>
        <ecNumber evidence="6 17">2.7.3.9</ecNumber>
    </recommendedName>
    <alternativeName>
        <fullName evidence="16 17">Phosphotransferase system, enzyme I</fullName>
    </alternativeName>
</protein>
<keyword evidence="11 17" id="KW-0808">Transferase</keyword>
<dbReference type="PRINTS" id="PR01736">
    <property type="entry name" value="PHPHTRNFRASE"/>
</dbReference>
<name>A0A7C8HDN1_9FIRM</name>
<evidence type="ECO:0000256" key="11">
    <source>
        <dbReference type="ARBA" id="ARBA00022679"/>
    </source>
</evidence>
<evidence type="ECO:0000259" key="23">
    <source>
        <dbReference type="Pfam" id="PF02896"/>
    </source>
</evidence>
<dbReference type="Gene3D" id="1.10.274.10">
    <property type="entry name" value="PtsI, HPr-binding domain"/>
    <property type="match status" value="1"/>
</dbReference>
<organism evidence="25 26">
    <name type="scientific">Defluviitalea raffinosedens</name>
    <dbReference type="NCBI Taxonomy" id="1450156"/>
    <lineage>
        <taxon>Bacteria</taxon>
        <taxon>Bacillati</taxon>
        <taxon>Bacillota</taxon>
        <taxon>Clostridia</taxon>
        <taxon>Lachnospirales</taxon>
        <taxon>Defluviitaleaceae</taxon>
        <taxon>Defluviitalea</taxon>
    </lineage>
</organism>
<evidence type="ECO:0000256" key="7">
    <source>
        <dbReference type="ARBA" id="ARBA00016544"/>
    </source>
</evidence>
<dbReference type="Pfam" id="PF00391">
    <property type="entry name" value="PEP-utilizers"/>
    <property type="match status" value="1"/>
</dbReference>
<evidence type="ECO:0000256" key="17">
    <source>
        <dbReference type="PIRNR" id="PIRNR000732"/>
    </source>
</evidence>
<keyword evidence="15 17" id="KW-0460">Magnesium</keyword>
<comment type="caution">
    <text evidence="25">The sequence shown here is derived from an EMBL/GenBank/DDBJ whole genome shotgun (WGS) entry which is preliminary data.</text>
</comment>
<evidence type="ECO:0000256" key="10">
    <source>
        <dbReference type="ARBA" id="ARBA00022597"/>
    </source>
</evidence>
<feature type="binding site" evidence="20">
    <location>
        <position position="431"/>
    </location>
    <ligand>
        <name>Mg(2+)</name>
        <dbReference type="ChEBI" id="CHEBI:18420"/>
    </ligand>
</feature>
<feature type="binding site" evidence="19">
    <location>
        <position position="296"/>
    </location>
    <ligand>
        <name>phosphoenolpyruvate</name>
        <dbReference type="ChEBI" id="CHEBI:58702"/>
    </ligand>
</feature>
<evidence type="ECO:0000256" key="12">
    <source>
        <dbReference type="ARBA" id="ARBA00022683"/>
    </source>
</evidence>
<accession>A0A7C8HDN1</accession>
<evidence type="ECO:0000256" key="6">
    <source>
        <dbReference type="ARBA" id="ARBA00012232"/>
    </source>
</evidence>
<feature type="binding site" evidence="20">
    <location>
        <position position="455"/>
    </location>
    <ligand>
        <name>Mg(2+)</name>
        <dbReference type="ChEBI" id="CHEBI:18420"/>
    </ligand>
</feature>
<evidence type="ECO:0000313" key="25">
    <source>
        <dbReference type="EMBL" id="KAE9630208.1"/>
    </source>
</evidence>
<evidence type="ECO:0000313" key="26">
    <source>
        <dbReference type="Proteomes" id="UP000483018"/>
    </source>
</evidence>
<evidence type="ECO:0000256" key="20">
    <source>
        <dbReference type="PIRSR" id="PIRSR000732-3"/>
    </source>
</evidence>
<feature type="active site" description="Proton donor" evidence="18">
    <location>
        <position position="502"/>
    </location>
</feature>
<dbReference type="PROSITE" id="PS00370">
    <property type="entry name" value="PEP_ENZYMES_PHOS_SITE"/>
    <property type="match status" value="1"/>
</dbReference>
<evidence type="ECO:0000256" key="14">
    <source>
        <dbReference type="ARBA" id="ARBA00022777"/>
    </source>
</evidence>
<feature type="active site" description="Tele-phosphohistidine intermediate" evidence="18">
    <location>
        <position position="189"/>
    </location>
</feature>
<feature type="binding site" evidence="19">
    <location>
        <position position="465"/>
    </location>
    <ligand>
        <name>phosphoenolpyruvate</name>
        <dbReference type="ChEBI" id="CHEBI:58702"/>
    </ligand>
</feature>
<dbReference type="PANTHER" id="PTHR46244:SF3">
    <property type="entry name" value="PHOSPHOENOLPYRUVATE-PROTEIN PHOSPHOTRANSFERASE"/>
    <property type="match status" value="1"/>
</dbReference>
<keyword evidence="12 17" id="KW-0598">Phosphotransferase system</keyword>
<evidence type="ECO:0000256" key="1">
    <source>
        <dbReference type="ARBA" id="ARBA00000683"/>
    </source>
</evidence>
<comment type="cofactor">
    <cofactor evidence="2 17 20">
        <name>Mg(2+)</name>
        <dbReference type="ChEBI" id="CHEBI:18420"/>
    </cofactor>
</comment>
<dbReference type="InterPro" id="IPR018274">
    <property type="entry name" value="PEP_util_AS"/>
</dbReference>
<dbReference type="InterPro" id="IPR006318">
    <property type="entry name" value="PTS_EI-like"/>
</dbReference>
<dbReference type="InterPro" id="IPR023151">
    <property type="entry name" value="PEP_util_CS"/>
</dbReference>
<keyword evidence="21" id="KW-0175">Coiled coil</keyword>
<evidence type="ECO:0000256" key="2">
    <source>
        <dbReference type="ARBA" id="ARBA00001946"/>
    </source>
</evidence>
<dbReference type="RefSeq" id="WP_158741466.1">
    <property type="nucleotide sequence ID" value="NZ_WSLF01000015.1"/>
</dbReference>
<dbReference type="Pfam" id="PF05524">
    <property type="entry name" value="PEP-utilisers_N"/>
    <property type="match status" value="1"/>
</dbReference>
<sequence length="574" mass="65453">MDFLKGVGVSPGIAIGRVFLKEDIAIEIKNETIQNPEEEIKRFKDAIEKSKQQLQELYEYALKKVGKHEAQVFTAHTMILEDEELIEKVNEKIRTEFKNVEWALKEVTDEFIKLFEEMDNEYLKERALDIRDVTLRMLRNLSGIEDHSLVLLKEPAVVVAKDLTPSDTAQMDKDKVIGFITEEGGKTSHSAIIARSLEIPAVAGLSGITSQVKHGDMVAFDGSEGKVYIHPDEKTIKHFKEKKERYEQRIQLFEQLKNSEAITKDNIRLEVACNIGSPADVDRVIEKNADGIGLFRSEFLYMNRNDFPSEEEQFDAYKTVAQKMKEKPVVIRTFDIGGDKELSYLDFPKEMNPFLGCRAIRFCLERIDLFKTQLRAILRASAFGNIKMMFPMISIFDELVQAKQILEEVKESLRNEGIAFNEKMEVGMMMETPSAALLADLFAKHVDFFSIGTNDLIQYTLAVDRLNPHVSHLYSPYNPSVLRSIKNIIDAAHKENVWVGMCGEAASDPKLVPVLIGMGLDEFSMNPASVLEVKWMIRQHSREEMKAVAEQVLKFATADEIERFLESNDNIHLF</sequence>
<dbReference type="OrthoDB" id="9765468at2"/>
<comment type="catalytic activity">
    <reaction evidence="1 17">
        <text>L-histidyl-[protein] + phosphoenolpyruvate = N(pros)-phospho-L-histidyl-[protein] + pyruvate</text>
        <dbReference type="Rhea" id="RHEA:23880"/>
        <dbReference type="Rhea" id="RHEA-COMP:9745"/>
        <dbReference type="Rhea" id="RHEA-COMP:9746"/>
        <dbReference type="ChEBI" id="CHEBI:15361"/>
        <dbReference type="ChEBI" id="CHEBI:29979"/>
        <dbReference type="ChEBI" id="CHEBI:58702"/>
        <dbReference type="ChEBI" id="CHEBI:64837"/>
        <dbReference type="EC" id="2.7.3.9"/>
    </reaction>
</comment>
<evidence type="ECO:0000256" key="18">
    <source>
        <dbReference type="PIRSR" id="PIRSR000732-1"/>
    </source>
</evidence>
<feature type="domain" description="PEP-utilising enzyme mobile" evidence="22">
    <location>
        <begin position="153"/>
        <end position="225"/>
    </location>
</feature>
<dbReference type="NCBIfam" id="TIGR01417">
    <property type="entry name" value="PTS_I_fam"/>
    <property type="match status" value="1"/>
</dbReference>
<keyword evidence="9 17" id="KW-0963">Cytoplasm</keyword>
<evidence type="ECO:0000256" key="3">
    <source>
        <dbReference type="ARBA" id="ARBA00002728"/>
    </source>
</evidence>
<dbReference type="PANTHER" id="PTHR46244">
    <property type="entry name" value="PHOSPHOENOLPYRUVATE-PROTEIN PHOSPHOTRANSFERASE"/>
    <property type="match status" value="1"/>
</dbReference>
<comment type="function">
    <text evidence="3 17">General (non sugar-specific) component of the phosphoenolpyruvate-dependent sugar phosphotransferase system (sugar PTS). This major carbohydrate active-transport system catalyzes the phosphorylation of incoming sugar substrates concomitantly with their translocation across the cell membrane. Enzyme I transfers the phosphoryl group from phosphoenolpyruvate (PEP) to the phosphoryl carrier protein (HPr).</text>
</comment>
<dbReference type="GO" id="GO:0008965">
    <property type="term" value="F:phosphoenolpyruvate-protein phosphotransferase activity"/>
    <property type="evidence" value="ECO:0007669"/>
    <property type="project" value="UniProtKB-EC"/>
</dbReference>
<dbReference type="GO" id="GO:0009401">
    <property type="term" value="P:phosphoenolpyruvate-dependent sugar phosphotransferase system"/>
    <property type="evidence" value="ECO:0007669"/>
    <property type="project" value="UniProtKB-KW"/>
</dbReference>
<reference evidence="25 26" key="1">
    <citation type="submission" date="2019-12" db="EMBL/GenBank/DDBJ databases">
        <title>Defluviitalea raffinosedens, isolated from a biogas fermenter, genome sequencing and characterization.</title>
        <authorList>
            <person name="Rettenmaier R."/>
            <person name="Schneider M."/>
            <person name="Neuhaus K."/>
            <person name="Liebl W."/>
            <person name="Zverlov V."/>
        </authorList>
    </citation>
    <scope>NUCLEOTIDE SEQUENCE [LARGE SCALE GENOMIC DNA]</scope>
    <source>
        <strain evidence="25 26">249c-K6</strain>
    </source>
</reference>
<dbReference type="PROSITE" id="PS00742">
    <property type="entry name" value="PEP_ENZYMES_2"/>
    <property type="match status" value="1"/>
</dbReference>
<evidence type="ECO:0000256" key="19">
    <source>
        <dbReference type="PIRSR" id="PIRSR000732-2"/>
    </source>
</evidence>
<keyword evidence="13 17" id="KW-0479">Metal-binding</keyword>
<evidence type="ECO:0000256" key="13">
    <source>
        <dbReference type="ARBA" id="ARBA00022723"/>
    </source>
</evidence>
<evidence type="ECO:0000256" key="16">
    <source>
        <dbReference type="ARBA" id="ARBA00033235"/>
    </source>
</evidence>
<dbReference type="InterPro" id="IPR008279">
    <property type="entry name" value="PEP-util_enz_mobile_dom"/>
</dbReference>
<dbReference type="InterPro" id="IPR008731">
    <property type="entry name" value="PTS_EIN"/>
</dbReference>
<evidence type="ECO:0000256" key="5">
    <source>
        <dbReference type="ARBA" id="ARBA00007837"/>
    </source>
</evidence>
<dbReference type="Proteomes" id="UP000483018">
    <property type="component" value="Unassembled WGS sequence"/>
</dbReference>
<evidence type="ECO:0000256" key="15">
    <source>
        <dbReference type="ARBA" id="ARBA00022842"/>
    </source>
</evidence>
<feature type="binding site" evidence="19">
    <location>
        <begin position="454"/>
        <end position="455"/>
    </location>
    <ligand>
        <name>phosphoenolpyruvate</name>
        <dbReference type="ChEBI" id="CHEBI:58702"/>
    </ligand>
</feature>
<dbReference type="Pfam" id="PF02896">
    <property type="entry name" value="PEP-utilizers_C"/>
    <property type="match status" value="1"/>
</dbReference>
<feature type="coiled-coil region" evidence="21">
    <location>
        <begin position="33"/>
        <end position="60"/>
    </location>
</feature>
<keyword evidence="14 17" id="KW-0418">Kinase</keyword>
<feature type="domain" description="PEP-utilising enzyme C-terminal" evidence="23">
    <location>
        <begin position="254"/>
        <end position="540"/>
    </location>
</feature>
<keyword evidence="8 17" id="KW-0813">Transport</keyword>
<dbReference type="EMBL" id="WSLF01000015">
    <property type="protein sequence ID" value="KAE9630208.1"/>
    <property type="molecule type" value="Genomic_DNA"/>
</dbReference>
<dbReference type="SUPFAM" id="SSF47831">
    <property type="entry name" value="Enzyme I of the PEP:sugar phosphotransferase system HPr-binding (sub)domain"/>
    <property type="match status" value="1"/>
</dbReference>
<dbReference type="GO" id="GO:0016301">
    <property type="term" value="F:kinase activity"/>
    <property type="evidence" value="ECO:0007669"/>
    <property type="project" value="UniProtKB-KW"/>
</dbReference>
<evidence type="ECO:0000256" key="9">
    <source>
        <dbReference type="ARBA" id="ARBA00022490"/>
    </source>
</evidence>
<evidence type="ECO:0000256" key="8">
    <source>
        <dbReference type="ARBA" id="ARBA00022448"/>
    </source>
</evidence>
<comment type="subcellular location">
    <subcellularLocation>
        <location evidence="4 17">Cytoplasm</location>
    </subcellularLocation>
</comment>
<dbReference type="InterPro" id="IPR036637">
    <property type="entry name" value="Phosphohistidine_dom_sf"/>
</dbReference>
<proteinExistence type="inferred from homology"/>
<dbReference type="InterPro" id="IPR050499">
    <property type="entry name" value="PEP-utilizing_PTS_enzyme"/>
</dbReference>
<feature type="binding site" evidence="19">
    <location>
        <position position="332"/>
    </location>
    <ligand>
        <name>phosphoenolpyruvate</name>
        <dbReference type="ChEBI" id="CHEBI:58702"/>
    </ligand>
</feature>
<dbReference type="Gene3D" id="3.50.30.10">
    <property type="entry name" value="Phosphohistidine domain"/>
    <property type="match status" value="1"/>
</dbReference>
<dbReference type="InterPro" id="IPR040442">
    <property type="entry name" value="Pyrv_kinase-like_dom_sf"/>
</dbReference>
<dbReference type="PIRSF" id="PIRSF000732">
    <property type="entry name" value="PTS_enzyme_I"/>
    <property type="match status" value="1"/>
</dbReference>
<keyword evidence="10 17" id="KW-0762">Sugar transport</keyword>
<gene>
    <name evidence="25" type="primary">ptsP</name>
    <name evidence="25" type="ORF">GND95_12355</name>
</gene>
<evidence type="ECO:0000259" key="24">
    <source>
        <dbReference type="Pfam" id="PF05524"/>
    </source>
</evidence>
<dbReference type="SUPFAM" id="SSF51621">
    <property type="entry name" value="Phosphoenolpyruvate/pyruvate domain"/>
    <property type="match status" value="1"/>
</dbReference>